<proteinExistence type="predicted"/>
<sequence length="79" mass="8977">MDKWRGGLSYGAFIKKLLTDNAVPYDQGFNAGYEEGYRDATINLSICYDCCICGQPILDLLRNYELKVGKGVQKWDFTL</sequence>
<gene>
    <name evidence="1" type="ORF">EF807_00915</name>
</gene>
<organism evidence="1 2">
    <name type="scientific">Candidatus Methanolliviera hydrocarbonicum</name>
    <dbReference type="NCBI Taxonomy" id="2491085"/>
    <lineage>
        <taxon>Archaea</taxon>
        <taxon>Methanobacteriati</taxon>
        <taxon>Methanobacteriota</taxon>
        <taxon>Candidatus Methanoliparia</taxon>
        <taxon>Candidatus Methanoliparales</taxon>
        <taxon>Candidatus Methanollivieraceae</taxon>
        <taxon>Candidatus Methanolliviera</taxon>
    </lineage>
</organism>
<dbReference type="AlphaFoldDB" id="A0A520KYM3"/>
<dbReference type="EMBL" id="RXIL01000018">
    <property type="protein sequence ID" value="RZN73166.1"/>
    <property type="molecule type" value="Genomic_DNA"/>
</dbReference>
<dbReference type="Proteomes" id="UP000320766">
    <property type="component" value="Unassembled WGS sequence"/>
</dbReference>
<evidence type="ECO:0000313" key="1">
    <source>
        <dbReference type="EMBL" id="RZN73166.1"/>
    </source>
</evidence>
<name>A0A520KYM3_9EURY</name>
<evidence type="ECO:0000313" key="2">
    <source>
        <dbReference type="Proteomes" id="UP000320766"/>
    </source>
</evidence>
<comment type="caution">
    <text evidence="1">The sequence shown here is derived from an EMBL/GenBank/DDBJ whole genome shotgun (WGS) entry which is preliminary data.</text>
</comment>
<protein>
    <submittedName>
        <fullName evidence="1">Uncharacterized protein</fullName>
    </submittedName>
</protein>
<accession>A0A520KYM3</accession>
<reference evidence="1 2" key="1">
    <citation type="journal article" date="2019" name="Nat. Microbiol.">
        <title>Wide diversity of methane and short-chain alkane metabolisms in uncultured archaea.</title>
        <authorList>
            <person name="Borrel G."/>
            <person name="Adam P.S."/>
            <person name="McKay L.J."/>
            <person name="Chen L.X."/>
            <person name="Sierra-Garcia I.N."/>
            <person name="Sieber C.M."/>
            <person name="Letourneur Q."/>
            <person name="Ghozlane A."/>
            <person name="Andersen G.L."/>
            <person name="Li W.J."/>
            <person name="Hallam S.J."/>
            <person name="Muyzer G."/>
            <person name="de Oliveira V.M."/>
            <person name="Inskeep W.P."/>
            <person name="Banfield J.F."/>
            <person name="Gribaldo S."/>
        </authorList>
    </citation>
    <scope>NUCLEOTIDE SEQUENCE [LARGE SCALE GENOMIC DNA]</scope>
    <source>
        <strain evidence="1">NM1b</strain>
    </source>
</reference>